<keyword evidence="2" id="KW-0456">Lyase</keyword>
<protein>
    <submittedName>
        <fullName evidence="4">Amino acid deaminase</fullName>
    </submittedName>
</protein>
<evidence type="ECO:0000256" key="2">
    <source>
        <dbReference type="ARBA" id="ARBA00023239"/>
    </source>
</evidence>
<dbReference type="SMART" id="SM01119">
    <property type="entry name" value="D-ser_dehydrat"/>
    <property type="match status" value="1"/>
</dbReference>
<dbReference type="InterPro" id="IPR026956">
    <property type="entry name" value="D-ser_dehydrat-like_dom"/>
</dbReference>
<comment type="similarity">
    <text evidence="1">Belongs to the DSD1 family.</text>
</comment>
<evidence type="ECO:0000313" key="4">
    <source>
        <dbReference type="EMBL" id="GAA1951831.1"/>
    </source>
</evidence>
<dbReference type="Gene3D" id="3.20.20.10">
    <property type="entry name" value="Alanine racemase"/>
    <property type="match status" value="1"/>
</dbReference>
<sequence length="450" mass="48310">MSSPRVSPPSRTAGAIDHAAVHALLDERLDWRFKSVPDALWGLSLTEAAERNPRLFESAPGEGDGFVGPFAVLDDDAVEHNLRTLADWCARHGVVLAPHGKTTMAPQLFARQLDHGAWGITAANTGQLRVYRAFGVSRVVLANQLLDPAGLRWVAAELDRDAGFDFTCWVDSVRGVELMTEALVAAGARRQVDVLVELGGAHGRTGARDDEVALAIAEAARRSPAVRLAGVGGYEGALAHDSSETARSTVDAYLDRVRAFTIFLARQGFFDGRIMVTAGGSAYFDQVAAGIATGWPDDVEVLPVLRSGAYVTHDDGFYRGISPLGGTPRIDDASPLRPALRVWAQVTSRPTDELALLTMGKRDASFDEGMPEPQVLRRPGEAPQPLDGHEVTAMNDQHAFLKLPGSSSVEVGDWVGLGLSHPCTVFDKWALLPLVAADGETVTGFVRTYF</sequence>
<accession>A0ABN2QGA9</accession>
<dbReference type="InterPro" id="IPR001608">
    <property type="entry name" value="Ala_racemase_N"/>
</dbReference>
<dbReference type="InterPro" id="IPR051466">
    <property type="entry name" value="D-amino_acid_metab_enzyme"/>
</dbReference>
<dbReference type="InterPro" id="IPR042208">
    <property type="entry name" value="D-ser_dehydrat-like_sf"/>
</dbReference>
<name>A0ABN2QGA9_9PSEU</name>
<evidence type="ECO:0000256" key="1">
    <source>
        <dbReference type="ARBA" id="ARBA00005323"/>
    </source>
</evidence>
<dbReference type="EMBL" id="BAAANN010000006">
    <property type="protein sequence ID" value="GAA1951831.1"/>
    <property type="molecule type" value="Genomic_DNA"/>
</dbReference>
<evidence type="ECO:0000259" key="3">
    <source>
        <dbReference type="SMART" id="SM01119"/>
    </source>
</evidence>
<proteinExistence type="inferred from homology"/>
<dbReference type="Gene3D" id="2.40.37.20">
    <property type="entry name" value="D-serine dehydratase-like domain"/>
    <property type="match status" value="1"/>
</dbReference>
<dbReference type="Pfam" id="PF01168">
    <property type="entry name" value="Ala_racemase_N"/>
    <property type="match status" value="1"/>
</dbReference>
<dbReference type="InterPro" id="IPR029066">
    <property type="entry name" value="PLP-binding_barrel"/>
</dbReference>
<dbReference type="CDD" id="cd06818">
    <property type="entry name" value="PLPDE_III_cryptic_DSD"/>
    <property type="match status" value="1"/>
</dbReference>
<dbReference type="PANTHER" id="PTHR28004:SF8">
    <property type="entry name" value="D-SERINE DEAMINASE"/>
    <property type="match status" value="1"/>
</dbReference>
<feature type="domain" description="D-serine dehydratase-like" evidence="3">
    <location>
        <begin position="339"/>
        <end position="436"/>
    </location>
</feature>
<dbReference type="SUPFAM" id="SSF51419">
    <property type="entry name" value="PLP-binding barrel"/>
    <property type="match status" value="1"/>
</dbReference>
<gene>
    <name evidence="4" type="ORF">GCM10009754_20910</name>
</gene>
<evidence type="ECO:0000313" key="5">
    <source>
        <dbReference type="Proteomes" id="UP001501116"/>
    </source>
</evidence>
<dbReference type="Pfam" id="PF14031">
    <property type="entry name" value="D-ser_dehydrat"/>
    <property type="match status" value="1"/>
</dbReference>
<reference evidence="4 5" key="1">
    <citation type="journal article" date="2019" name="Int. J. Syst. Evol. Microbiol.">
        <title>The Global Catalogue of Microorganisms (GCM) 10K type strain sequencing project: providing services to taxonomists for standard genome sequencing and annotation.</title>
        <authorList>
            <consortium name="The Broad Institute Genomics Platform"/>
            <consortium name="The Broad Institute Genome Sequencing Center for Infectious Disease"/>
            <person name="Wu L."/>
            <person name="Ma J."/>
        </authorList>
    </citation>
    <scope>NUCLEOTIDE SEQUENCE [LARGE SCALE GENOMIC DNA]</scope>
    <source>
        <strain evidence="4 5">JCM 14545</strain>
    </source>
</reference>
<dbReference type="Proteomes" id="UP001501116">
    <property type="component" value="Unassembled WGS sequence"/>
</dbReference>
<dbReference type="RefSeq" id="WP_344416128.1">
    <property type="nucleotide sequence ID" value="NZ_BAAANN010000006.1"/>
</dbReference>
<dbReference type="PANTHER" id="PTHR28004">
    <property type="entry name" value="ZGC:162816-RELATED"/>
    <property type="match status" value="1"/>
</dbReference>
<keyword evidence="5" id="KW-1185">Reference proteome</keyword>
<comment type="caution">
    <text evidence="4">The sequence shown here is derived from an EMBL/GenBank/DDBJ whole genome shotgun (WGS) entry which is preliminary data.</text>
</comment>
<organism evidence="4 5">
    <name type="scientific">Amycolatopsis minnesotensis</name>
    <dbReference type="NCBI Taxonomy" id="337894"/>
    <lineage>
        <taxon>Bacteria</taxon>
        <taxon>Bacillati</taxon>
        <taxon>Actinomycetota</taxon>
        <taxon>Actinomycetes</taxon>
        <taxon>Pseudonocardiales</taxon>
        <taxon>Pseudonocardiaceae</taxon>
        <taxon>Amycolatopsis</taxon>
    </lineage>
</organism>